<dbReference type="PANTHER" id="PTHR47403:SF6">
    <property type="entry name" value="N-ACETYLTRANSFERASE DOMAIN-CONTAINING PROTEIN"/>
    <property type="match status" value="1"/>
</dbReference>
<dbReference type="Proteomes" id="UP000683360">
    <property type="component" value="Unassembled WGS sequence"/>
</dbReference>
<evidence type="ECO:0000259" key="2">
    <source>
        <dbReference type="Pfam" id="PF24066"/>
    </source>
</evidence>
<accession>A0A8S3QZ41</accession>
<dbReference type="AlphaFoldDB" id="A0A8S3QZ41"/>
<protein>
    <recommendedName>
        <fullName evidence="2">Histidine N-acetyltransferase C-terminal domain-containing protein</fullName>
    </recommendedName>
</protein>
<dbReference type="Gene3D" id="3.40.630.30">
    <property type="match status" value="1"/>
</dbReference>
<dbReference type="SUPFAM" id="SSF55729">
    <property type="entry name" value="Acyl-CoA N-acyltransferases (Nat)"/>
    <property type="match status" value="1"/>
</dbReference>
<dbReference type="PANTHER" id="PTHR47403">
    <property type="entry name" value="LOC100145250 PROTEIN"/>
    <property type="match status" value="1"/>
</dbReference>
<dbReference type="Pfam" id="PF24066">
    <property type="entry name" value="Hisat_C"/>
    <property type="match status" value="1"/>
</dbReference>
<proteinExistence type="predicted"/>
<gene>
    <name evidence="3" type="ORF">MEDL_14638</name>
</gene>
<organism evidence="3 4">
    <name type="scientific">Mytilus edulis</name>
    <name type="common">Blue mussel</name>
    <dbReference type="NCBI Taxonomy" id="6550"/>
    <lineage>
        <taxon>Eukaryota</taxon>
        <taxon>Metazoa</taxon>
        <taxon>Spiralia</taxon>
        <taxon>Lophotrochozoa</taxon>
        <taxon>Mollusca</taxon>
        <taxon>Bivalvia</taxon>
        <taxon>Autobranchia</taxon>
        <taxon>Pteriomorphia</taxon>
        <taxon>Mytilida</taxon>
        <taxon>Mytiloidea</taxon>
        <taxon>Mytilidae</taxon>
        <taxon>Mytilinae</taxon>
        <taxon>Mytilus</taxon>
    </lineage>
</organism>
<name>A0A8S3QZ41_MYTED</name>
<dbReference type="OrthoDB" id="6086192at2759"/>
<keyword evidence="4" id="KW-1185">Reference proteome</keyword>
<comment type="caution">
    <text evidence="3">The sequence shown here is derived from an EMBL/GenBank/DDBJ whole genome shotgun (WGS) entry which is preliminary data.</text>
</comment>
<evidence type="ECO:0000256" key="1">
    <source>
        <dbReference type="SAM" id="MobiDB-lite"/>
    </source>
</evidence>
<feature type="domain" description="Histidine N-acetyltransferase C-terminal" evidence="2">
    <location>
        <begin position="172"/>
        <end position="251"/>
    </location>
</feature>
<evidence type="ECO:0000313" key="3">
    <source>
        <dbReference type="EMBL" id="CAG2199966.1"/>
    </source>
</evidence>
<dbReference type="EMBL" id="CAJPWZ010000729">
    <property type="protein sequence ID" value="CAG2199966.1"/>
    <property type="molecule type" value="Genomic_DNA"/>
</dbReference>
<feature type="region of interest" description="Disordered" evidence="1">
    <location>
        <begin position="311"/>
        <end position="338"/>
    </location>
</feature>
<dbReference type="InterPro" id="IPR016181">
    <property type="entry name" value="Acyl_CoA_acyltransferase"/>
</dbReference>
<evidence type="ECO:0000313" key="4">
    <source>
        <dbReference type="Proteomes" id="UP000683360"/>
    </source>
</evidence>
<sequence length="338" mass="38545">MIRNLIRCKRVTKEDYEKVMAIFPPSEIYNGGDYLPDYFHVLIDMPNNEMYAAVIGDKFVGFTLMTTVDDRRSIVTRAGRVSKEYAGKGIAGMMLTWMDKGSPLYRPEVLWHKTIGNTTHSPLPQLINKGIYNKIVEQDLRFYDTCKGTLQNKYNVIINSNENPSFKAESIDEKVLGEILASTDHKPYLFPENEIVSDDVPFMAIESNAPLIVSKRTTVVVSDLNCPQRTLLSISNFWQAPIGMVLNFNVNDKTTPTRKKYTFTNNRSKRSRIYFDEGFDINDPDLLRTPPHTSPVINTESKEAIQTALLAARPDTPYQQQQRSRSKMKAKRQTDTGL</sequence>
<reference evidence="3" key="1">
    <citation type="submission" date="2021-03" db="EMBL/GenBank/DDBJ databases">
        <authorList>
            <person name="Bekaert M."/>
        </authorList>
    </citation>
    <scope>NUCLEOTIDE SEQUENCE</scope>
</reference>
<dbReference type="InterPro" id="IPR056483">
    <property type="entry name" value="Hisat_C"/>
</dbReference>